<dbReference type="InterPro" id="IPR005624">
    <property type="entry name" value="PduO/GlcC-like"/>
</dbReference>
<reference evidence="2 3" key="1">
    <citation type="journal article" date="2019" name="Int. J. Syst. Evol. Microbiol.">
        <title>The Global Catalogue of Microorganisms (GCM) 10K type strain sequencing project: providing services to taxonomists for standard genome sequencing and annotation.</title>
        <authorList>
            <consortium name="The Broad Institute Genomics Platform"/>
            <consortium name="The Broad Institute Genome Sequencing Center for Infectious Disease"/>
            <person name="Wu L."/>
            <person name="Ma J."/>
        </authorList>
    </citation>
    <scope>NUCLEOTIDE SEQUENCE [LARGE SCALE GENOMIC DNA]</scope>
    <source>
        <strain evidence="2 3">JCM 3272</strain>
    </source>
</reference>
<comment type="similarity">
    <text evidence="1">Belongs to the UPF0303 family.</text>
</comment>
<dbReference type="Gene3D" id="3.30.450.150">
    <property type="entry name" value="Haem-degrading domain"/>
    <property type="match status" value="1"/>
</dbReference>
<gene>
    <name evidence="2" type="ORF">GCM10010170_089410</name>
</gene>
<dbReference type="InterPro" id="IPR010371">
    <property type="entry name" value="YBR137W-like"/>
</dbReference>
<protein>
    <recommendedName>
        <fullName evidence="1">UPF0303 protein GCM10010170_089410</fullName>
    </recommendedName>
</protein>
<dbReference type="SUPFAM" id="SSF143744">
    <property type="entry name" value="GlcG-like"/>
    <property type="match status" value="1"/>
</dbReference>
<dbReference type="PIRSF" id="PIRSF008757">
    <property type="entry name" value="UCP008757"/>
    <property type="match status" value="1"/>
</dbReference>
<evidence type="ECO:0000256" key="1">
    <source>
        <dbReference type="HAMAP-Rule" id="MF_00761"/>
    </source>
</evidence>
<dbReference type="NCBIfam" id="NF002696">
    <property type="entry name" value="PRK02487.1-5"/>
    <property type="match status" value="1"/>
</dbReference>
<organism evidence="2 3">
    <name type="scientific">Dactylosporangium salmoneum</name>
    <dbReference type="NCBI Taxonomy" id="53361"/>
    <lineage>
        <taxon>Bacteria</taxon>
        <taxon>Bacillati</taxon>
        <taxon>Actinomycetota</taxon>
        <taxon>Actinomycetes</taxon>
        <taxon>Micromonosporales</taxon>
        <taxon>Micromonosporaceae</taxon>
        <taxon>Dactylosporangium</taxon>
    </lineage>
</organism>
<dbReference type="PANTHER" id="PTHR28255:SF1">
    <property type="entry name" value="UPF0303 PROTEIN YBR137W"/>
    <property type="match status" value="1"/>
</dbReference>
<evidence type="ECO:0000313" key="2">
    <source>
        <dbReference type="EMBL" id="GAA2381589.1"/>
    </source>
</evidence>
<comment type="caution">
    <text evidence="2">The sequence shown here is derived from an EMBL/GenBank/DDBJ whole genome shotgun (WGS) entry which is preliminary data.</text>
</comment>
<accession>A0ABN3HJ45</accession>
<keyword evidence="3" id="KW-1185">Reference proteome</keyword>
<evidence type="ECO:0000313" key="3">
    <source>
        <dbReference type="Proteomes" id="UP001501444"/>
    </source>
</evidence>
<proteinExistence type="inferred from homology"/>
<dbReference type="PANTHER" id="PTHR28255">
    <property type="match status" value="1"/>
</dbReference>
<dbReference type="InterPro" id="IPR038084">
    <property type="entry name" value="PduO/GlcC-like_sf"/>
</dbReference>
<sequence>MADLQELIGELEAQEARLVLGRFDNDDAWALGCLLVEVAKERGLAITIDVRRGGQQLFHAALPGTAPDNDRWIERKIRVVERLHASSYLVGRRLAAKGAAFDAGYGVDPADYATHGGAFPIRVQNVGVVGVVTVSGLPQADDHALVVEVLGRFLERVS</sequence>
<name>A0ABN3HJ45_9ACTN</name>
<dbReference type="RefSeq" id="WP_344618747.1">
    <property type="nucleotide sequence ID" value="NZ_BAAARV010000088.1"/>
</dbReference>
<dbReference type="HAMAP" id="MF_00761">
    <property type="entry name" value="UPF0303"/>
    <property type="match status" value="1"/>
</dbReference>
<dbReference type="Proteomes" id="UP001501444">
    <property type="component" value="Unassembled WGS sequence"/>
</dbReference>
<dbReference type="Pfam" id="PF03928">
    <property type="entry name" value="HbpS-like"/>
    <property type="match status" value="1"/>
</dbReference>
<dbReference type="EMBL" id="BAAARV010000088">
    <property type="protein sequence ID" value="GAA2381589.1"/>
    <property type="molecule type" value="Genomic_DNA"/>
</dbReference>